<keyword evidence="5" id="KW-1185">Reference proteome</keyword>
<keyword evidence="2" id="KW-0472">Membrane</keyword>
<dbReference type="InterPro" id="IPR052894">
    <property type="entry name" value="AsmA-related"/>
</dbReference>
<feature type="transmembrane region" description="Helical" evidence="2">
    <location>
        <begin position="7"/>
        <end position="30"/>
    </location>
</feature>
<organism evidence="4 5">
    <name type="scientific">Candidatus Methylobacter titanis</name>
    <dbReference type="NCBI Taxonomy" id="3053457"/>
    <lineage>
        <taxon>Bacteria</taxon>
        <taxon>Pseudomonadati</taxon>
        <taxon>Pseudomonadota</taxon>
        <taxon>Gammaproteobacteria</taxon>
        <taxon>Methylococcales</taxon>
        <taxon>Methylococcaceae</taxon>
        <taxon>Methylobacter</taxon>
    </lineage>
</organism>
<gene>
    <name evidence="4" type="ORF">PSU93_07530</name>
</gene>
<sequence>MGKPFKIILSTMAALVLLLIATISILPLIIDPNDFKPEIAAAVKDKTGRDLVLDGELKLSLFPWIGISTGKMALSNASDFQDQAFATLEESDVKVRLLPLLSKKIEVSRIALKGLVLNLAKNKQGISNWDDLTRSGKIQPAPTEDGGKQDQQPTPSAALAAFAIGGITIENARINWNDQQTEQRTEITDLNLNTDKFTFDEPAGVAVSLIAVDSQSQITQAVKLNTELSVNQQLDIFALRHTDLQITTTGETVPGKALTTALTVADIALDSAKQTAKISGLQLTSGEVTLSAELIGTAIKDKPAFQGPVSIAAFSPAKVMQQWAIALPARQDANALSKLSINFDLAATAESAELQNLLLSLDDTQIKGSVGIKDFALPAIVFALHADNLDLDRYLPPADKASKPITTPAIALAIGANALPVETLRKLNAEGTVSMDKLKVNNLLMQDIKLKLKAKNGTINTQQSVNQFYQGGYLGHLTVDTHGDKPTLTVNEKIDHVQLEPLLKDYLGEARMSGIVNASTQLQGRGNKTKELKSSLNGRLNFLVKDSVIKGFNLQHIIDSGKALIKGSALPTDHKNDQTLFSDMSGTATIANGIIQNNDLVAKSSKLQVDGKGNINLISEALDYKIDAKLLNTDATAAEPEQIKGAATIHIAGTLSKPSYSIDIASLLTDKNKAKIDKLINKIDKKLGPGVGDLLKNFLKRESR</sequence>
<keyword evidence="2" id="KW-0812">Transmembrane</keyword>
<evidence type="ECO:0000259" key="3">
    <source>
        <dbReference type="Pfam" id="PF05170"/>
    </source>
</evidence>
<keyword evidence="2" id="KW-1133">Transmembrane helix</keyword>
<evidence type="ECO:0000313" key="4">
    <source>
        <dbReference type="EMBL" id="MDI1230981.1"/>
    </source>
</evidence>
<reference evidence="4" key="1">
    <citation type="submission" date="2023-01" db="EMBL/GenBank/DDBJ databases">
        <title>Biogeochemical cycle of methane in antarctic sediments.</title>
        <authorList>
            <person name="Roldan D.M."/>
            <person name="Menes R.J."/>
        </authorList>
    </citation>
    <scope>NUCLEOTIDE SEQUENCE [LARGE SCALE GENOMIC DNA]</scope>
    <source>
        <strain evidence="4">K-2018 MAG008</strain>
    </source>
</reference>
<feature type="domain" description="AsmA" evidence="3">
    <location>
        <begin position="1"/>
        <end position="600"/>
    </location>
</feature>
<dbReference type="PANTHER" id="PTHR30441:SF4">
    <property type="entry name" value="PROTEIN ASMA"/>
    <property type="match status" value="1"/>
</dbReference>
<dbReference type="Proteomes" id="UP001160519">
    <property type="component" value="Unassembled WGS sequence"/>
</dbReference>
<protein>
    <submittedName>
        <fullName evidence="4">AsmA family protein</fullName>
    </submittedName>
</protein>
<dbReference type="AlphaFoldDB" id="A0AA43TK78"/>
<dbReference type="PANTHER" id="PTHR30441">
    <property type="entry name" value="DUF748 DOMAIN-CONTAINING PROTEIN"/>
    <property type="match status" value="1"/>
</dbReference>
<proteinExistence type="predicted"/>
<evidence type="ECO:0000313" key="5">
    <source>
        <dbReference type="Proteomes" id="UP001160519"/>
    </source>
</evidence>
<comment type="caution">
    <text evidence="4">The sequence shown here is derived from an EMBL/GenBank/DDBJ whole genome shotgun (WGS) entry which is preliminary data.</text>
</comment>
<name>A0AA43TK78_9GAMM</name>
<dbReference type="GO" id="GO:0090313">
    <property type="term" value="P:regulation of protein targeting to membrane"/>
    <property type="evidence" value="ECO:0007669"/>
    <property type="project" value="TreeGrafter"/>
</dbReference>
<dbReference type="EMBL" id="JAQSDF010000018">
    <property type="protein sequence ID" value="MDI1230981.1"/>
    <property type="molecule type" value="Genomic_DNA"/>
</dbReference>
<evidence type="ECO:0000256" key="1">
    <source>
        <dbReference type="SAM" id="MobiDB-lite"/>
    </source>
</evidence>
<dbReference type="GO" id="GO:0005886">
    <property type="term" value="C:plasma membrane"/>
    <property type="evidence" value="ECO:0007669"/>
    <property type="project" value="TreeGrafter"/>
</dbReference>
<dbReference type="InterPro" id="IPR007844">
    <property type="entry name" value="AsmA"/>
</dbReference>
<dbReference type="Pfam" id="PF05170">
    <property type="entry name" value="AsmA"/>
    <property type="match status" value="1"/>
</dbReference>
<accession>A0AA43TK78</accession>
<evidence type="ECO:0000256" key="2">
    <source>
        <dbReference type="SAM" id="Phobius"/>
    </source>
</evidence>
<feature type="region of interest" description="Disordered" evidence="1">
    <location>
        <begin position="131"/>
        <end position="155"/>
    </location>
</feature>